<dbReference type="PANTHER" id="PTHR12841:SF6">
    <property type="entry name" value="PROTEIN UNC-50 HOMOLOG"/>
    <property type="match status" value="1"/>
</dbReference>
<dbReference type="AlphaFoldDB" id="A0A8R1U249"/>
<protein>
    <submittedName>
        <fullName evidence="7">Uncharacterized protein</fullName>
    </submittedName>
</protein>
<dbReference type="GO" id="GO:0000139">
    <property type="term" value="C:Golgi membrane"/>
    <property type="evidence" value="ECO:0007669"/>
    <property type="project" value="EnsemblMetazoa"/>
</dbReference>
<accession>A0A8R1U249</accession>
<dbReference type="GO" id="GO:0097120">
    <property type="term" value="P:receptor localization to synapse"/>
    <property type="evidence" value="ECO:0007669"/>
    <property type="project" value="EnsemblMetazoa"/>
</dbReference>
<dbReference type="InterPro" id="IPR007881">
    <property type="entry name" value="UNC-50"/>
</dbReference>
<proteinExistence type="inferred from homology"/>
<evidence type="ECO:0000256" key="4">
    <source>
        <dbReference type="ARBA" id="ARBA00022989"/>
    </source>
</evidence>
<organism evidence="7 8">
    <name type="scientific">Onchocerca volvulus</name>
    <dbReference type="NCBI Taxonomy" id="6282"/>
    <lineage>
        <taxon>Eukaryota</taxon>
        <taxon>Metazoa</taxon>
        <taxon>Ecdysozoa</taxon>
        <taxon>Nematoda</taxon>
        <taxon>Chromadorea</taxon>
        <taxon>Rhabditida</taxon>
        <taxon>Spirurina</taxon>
        <taxon>Spiruromorpha</taxon>
        <taxon>Filarioidea</taxon>
        <taxon>Onchocercidae</taxon>
        <taxon>Onchocerca</taxon>
    </lineage>
</organism>
<dbReference type="EnsemblMetazoa" id="OVOC9168.1">
    <property type="protein sequence ID" value="OVOC9168.1"/>
    <property type="gene ID" value="WBGene00245977"/>
</dbReference>
<feature type="transmembrane region" description="Helical" evidence="6">
    <location>
        <begin position="243"/>
        <end position="265"/>
    </location>
</feature>
<evidence type="ECO:0000256" key="3">
    <source>
        <dbReference type="ARBA" id="ARBA00022692"/>
    </source>
</evidence>
<dbReference type="EMBL" id="CMVM020000256">
    <property type="status" value="NOT_ANNOTATED_CDS"/>
    <property type="molecule type" value="Genomic_DNA"/>
</dbReference>
<dbReference type="Pfam" id="PF05216">
    <property type="entry name" value="UNC-50"/>
    <property type="match status" value="1"/>
</dbReference>
<evidence type="ECO:0000313" key="7">
    <source>
        <dbReference type="EnsemblMetazoa" id="OVOC9168.1"/>
    </source>
</evidence>
<sequence length="317" mass="36506">MSYTNEFVQLSDGLSATASLPQRAVHAGTSFAFPSSGGRGRRYPGSGYTSPGARSIASNGSTDHIGCLTAVRMTALAKLNRYFRRLIRFRQMDFEFALWQMIYLLIKPQKVYRNFMYRKRTKDQWARDDPAFLVLLMAALAISSILFAWSIQLSFIGFITFFLWVVFIDCIGVGIVIATVLWFASNRFLKRVNDQDVEWAYCFDVHLNAFFPMLMLLHVLLPLTFSHLIGFDAFLPRLFGNTIWFVAVVYYIYITFLGYTGILLLSALPILKNTHVFLYPITFLFIFYVATVTAGWNISQTAMDFYHLRAENRQRRH</sequence>
<dbReference type="PANTHER" id="PTHR12841">
    <property type="entry name" value="PROTEIN UNC-50 HOMOLOG"/>
    <property type="match status" value="1"/>
</dbReference>
<comment type="similarity">
    <text evidence="2">Belongs to the unc-50 family.</text>
</comment>
<keyword evidence="4 6" id="KW-1133">Transmembrane helix</keyword>
<keyword evidence="5 6" id="KW-0472">Membrane</keyword>
<feature type="transmembrane region" description="Helical" evidence="6">
    <location>
        <begin position="155"/>
        <end position="184"/>
    </location>
</feature>
<feature type="transmembrane region" description="Helical" evidence="6">
    <location>
        <begin position="205"/>
        <end position="223"/>
    </location>
</feature>
<dbReference type="GO" id="GO:0006937">
    <property type="term" value="P:regulation of muscle contraction"/>
    <property type="evidence" value="ECO:0007669"/>
    <property type="project" value="EnsemblMetazoa"/>
</dbReference>
<name>A0A8R1U249_ONCVO</name>
<feature type="transmembrane region" description="Helical" evidence="6">
    <location>
        <begin position="277"/>
        <end position="298"/>
    </location>
</feature>
<reference evidence="8" key="1">
    <citation type="submission" date="2013-10" db="EMBL/GenBank/DDBJ databases">
        <title>Genome sequencing of Onchocerca volvulus.</title>
        <authorList>
            <person name="Cotton J."/>
            <person name="Tsai J."/>
            <person name="Stanley E."/>
            <person name="Tracey A."/>
            <person name="Holroyd N."/>
            <person name="Lustigman S."/>
            <person name="Berriman M."/>
        </authorList>
    </citation>
    <scope>NUCLEOTIDE SEQUENCE</scope>
</reference>
<dbReference type="Proteomes" id="UP000024404">
    <property type="component" value="Unassembled WGS sequence"/>
</dbReference>
<keyword evidence="3 6" id="KW-0812">Transmembrane</keyword>
<comment type="subcellular location">
    <subcellularLocation>
        <location evidence="1">Membrane</location>
        <topology evidence="1">Multi-pass membrane protein</topology>
    </subcellularLocation>
</comment>
<dbReference type="OMA" id="YRNFMYR"/>
<reference evidence="7" key="2">
    <citation type="submission" date="2022-06" db="UniProtKB">
        <authorList>
            <consortium name="EnsemblMetazoa"/>
        </authorList>
    </citation>
    <scope>IDENTIFICATION</scope>
</reference>
<evidence type="ECO:0000313" key="8">
    <source>
        <dbReference type="Proteomes" id="UP000024404"/>
    </source>
</evidence>
<keyword evidence="8" id="KW-1185">Reference proteome</keyword>
<evidence type="ECO:0000256" key="5">
    <source>
        <dbReference type="ARBA" id="ARBA00023136"/>
    </source>
</evidence>
<evidence type="ECO:0000256" key="2">
    <source>
        <dbReference type="ARBA" id="ARBA00006293"/>
    </source>
</evidence>
<evidence type="ECO:0000256" key="6">
    <source>
        <dbReference type="SAM" id="Phobius"/>
    </source>
</evidence>
<feature type="transmembrane region" description="Helical" evidence="6">
    <location>
        <begin position="130"/>
        <end position="149"/>
    </location>
</feature>
<evidence type="ECO:0000256" key="1">
    <source>
        <dbReference type="ARBA" id="ARBA00004141"/>
    </source>
</evidence>